<feature type="domain" description="CCHC-type" evidence="3">
    <location>
        <begin position="34"/>
        <end position="50"/>
    </location>
</feature>
<name>A0A6H5IU97_9HYME</name>
<evidence type="ECO:0000256" key="2">
    <source>
        <dbReference type="SAM" id="Phobius"/>
    </source>
</evidence>
<evidence type="ECO:0000313" key="5">
    <source>
        <dbReference type="Proteomes" id="UP000479190"/>
    </source>
</evidence>
<keyword evidence="5" id="KW-1185">Reference proteome</keyword>
<gene>
    <name evidence="4" type="ORF">TBRA_LOCUS12395</name>
</gene>
<evidence type="ECO:0000259" key="3">
    <source>
        <dbReference type="SMART" id="SM00343"/>
    </source>
</evidence>
<feature type="compositionally biased region" description="Acidic residues" evidence="1">
    <location>
        <begin position="108"/>
        <end position="145"/>
    </location>
</feature>
<protein>
    <recommendedName>
        <fullName evidence="3">CCHC-type domain-containing protein</fullName>
    </recommendedName>
</protein>
<evidence type="ECO:0000313" key="4">
    <source>
        <dbReference type="EMBL" id="CAB0040701.1"/>
    </source>
</evidence>
<dbReference type="Gene3D" id="4.10.60.10">
    <property type="entry name" value="Zinc finger, CCHC-type"/>
    <property type="match status" value="1"/>
</dbReference>
<evidence type="ECO:0000256" key="1">
    <source>
        <dbReference type="SAM" id="MobiDB-lite"/>
    </source>
</evidence>
<feature type="transmembrane region" description="Helical" evidence="2">
    <location>
        <begin position="650"/>
        <end position="667"/>
    </location>
</feature>
<dbReference type="InterPro" id="IPR036875">
    <property type="entry name" value="Znf_CCHC_sf"/>
</dbReference>
<dbReference type="SUPFAM" id="SSF57756">
    <property type="entry name" value="Retrovirus zinc finger-like domains"/>
    <property type="match status" value="1"/>
</dbReference>
<dbReference type="GO" id="GO:0003676">
    <property type="term" value="F:nucleic acid binding"/>
    <property type="evidence" value="ECO:0007669"/>
    <property type="project" value="InterPro"/>
</dbReference>
<organism evidence="4 5">
    <name type="scientific">Trichogramma brassicae</name>
    <dbReference type="NCBI Taxonomy" id="86971"/>
    <lineage>
        <taxon>Eukaryota</taxon>
        <taxon>Metazoa</taxon>
        <taxon>Ecdysozoa</taxon>
        <taxon>Arthropoda</taxon>
        <taxon>Hexapoda</taxon>
        <taxon>Insecta</taxon>
        <taxon>Pterygota</taxon>
        <taxon>Neoptera</taxon>
        <taxon>Endopterygota</taxon>
        <taxon>Hymenoptera</taxon>
        <taxon>Apocrita</taxon>
        <taxon>Proctotrupomorpha</taxon>
        <taxon>Chalcidoidea</taxon>
        <taxon>Trichogrammatidae</taxon>
        <taxon>Trichogramma</taxon>
    </lineage>
</organism>
<feature type="domain" description="CCHC-type" evidence="3">
    <location>
        <begin position="11"/>
        <end position="27"/>
    </location>
</feature>
<keyword evidence="2" id="KW-0812">Transmembrane</keyword>
<dbReference type="InterPro" id="IPR001878">
    <property type="entry name" value="Znf_CCHC"/>
</dbReference>
<accession>A0A6H5IU97</accession>
<dbReference type="Proteomes" id="UP000479190">
    <property type="component" value="Unassembled WGS sequence"/>
</dbReference>
<dbReference type="GO" id="GO:0008270">
    <property type="term" value="F:zinc ion binding"/>
    <property type="evidence" value="ECO:0007669"/>
    <property type="project" value="InterPro"/>
</dbReference>
<keyword evidence="2" id="KW-1133">Transmembrane helix</keyword>
<feature type="region of interest" description="Disordered" evidence="1">
    <location>
        <begin position="91"/>
        <end position="154"/>
    </location>
</feature>
<dbReference type="AlphaFoldDB" id="A0A6H5IU97"/>
<reference evidence="4 5" key="1">
    <citation type="submission" date="2020-02" db="EMBL/GenBank/DDBJ databases">
        <authorList>
            <person name="Ferguson B K."/>
        </authorList>
    </citation>
    <scope>NUCLEOTIDE SEQUENCE [LARGE SCALE GENOMIC DNA]</scope>
</reference>
<proteinExistence type="predicted"/>
<keyword evidence="2" id="KW-0472">Membrane</keyword>
<dbReference type="EMBL" id="CADCXV010001046">
    <property type="protein sequence ID" value="CAB0040701.1"/>
    <property type="molecule type" value="Genomic_DNA"/>
</dbReference>
<dbReference type="SMART" id="SM00343">
    <property type="entry name" value="ZnF_C2HC"/>
    <property type="match status" value="2"/>
</dbReference>
<sequence length="682" mass="76995">MIKKKTANEQGCSGCGERTHTISNCREMYISNQTCSRCHKAGHVAAACNAQVAKDTNEPETRGLQQGKVYEKLTGKMKSLLVLDGHSEETLEDLVVETDGSVEKDTDSETDTSDSDEDSDMEEEEEKEEDEEEQEEQEEADDSNTESDSSAKSCKKNAIELQRLPEMNDGNPSTPCLKSHCFFAILYFVKGDSVLNTQYYKPGIIFSNIGQMRSTSGEVKAITMIDMSDHNELQLRPNPTDVNGTWPDEAVAVSKQWGKTLKNRKAAKLTKPNFGIGDEITDSAFYGYASLCKDNRRRAIRWINSKKTVIYENDLTADQSKIVRDLQLEHKEYELIRAGKSSGSMLNTLINIHSIEINYIYYLVYLSTIRQMRSSELWKVFLPLEKYNAMAELLNPQLDKEQLVHVSDTEHLDEIVKSVHISQRGNIVIIEITLTTMWADTPDIYSMTPYKVMQHELHNMSAVIVPCGEYILSLEGKYQCIMEEHIMQCTRDGSMYTCPGAWLNIKDTNFCEANLFENRKDGYKGCELYLSAGLTDYYFTFSNSPTLEQIAFYQRHKAESMKGMCHNVPFETVLNNTGVIHASPTCHIQAPKTIDIFGLQPPVIPKADLNITNIAGNSSECIKILNNSPGYSIKDVTRLCIPHEQTNSKLWIIGLFIIVVLIVFLFISDIKAPYISINTNDN</sequence>